<accession>A0A1W1XNV0</accession>
<evidence type="ECO:0000259" key="2">
    <source>
        <dbReference type="Pfam" id="PF04389"/>
    </source>
</evidence>
<organism evidence="3 4">
    <name type="scientific">Clostridium acidisoli DSM 12555</name>
    <dbReference type="NCBI Taxonomy" id="1121291"/>
    <lineage>
        <taxon>Bacteria</taxon>
        <taxon>Bacillati</taxon>
        <taxon>Bacillota</taxon>
        <taxon>Clostridia</taxon>
        <taxon>Eubacteriales</taxon>
        <taxon>Clostridiaceae</taxon>
        <taxon>Clostridium</taxon>
    </lineage>
</organism>
<keyword evidence="1" id="KW-0812">Transmembrane</keyword>
<feature type="domain" description="Peptidase M28" evidence="2">
    <location>
        <begin position="214"/>
        <end position="405"/>
    </location>
</feature>
<dbReference type="InterPro" id="IPR045175">
    <property type="entry name" value="M28_fam"/>
</dbReference>
<dbReference type="Proteomes" id="UP000192468">
    <property type="component" value="Unassembled WGS sequence"/>
</dbReference>
<reference evidence="3 4" key="1">
    <citation type="submission" date="2017-04" db="EMBL/GenBank/DDBJ databases">
        <authorList>
            <person name="Afonso C.L."/>
            <person name="Miller P.J."/>
            <person name="Scott M.A."/>
            <person name="Spackman E."/>
            <person name="Goraichik I."/>
            <person name="Dimitrov K.M."/>
            <person name="Suarez D.L."/>
            <person name="Swayne D.E."/>
        </authorList>
    </citation>
    <scope>NUCLEOTIDE SEQUENCE [LARGE SCALE GENOMIC DNA]</scope>
    <source>
        <strain evidence="3 4">DSM 12555</strain>
    </source>
</reference>
<dbReference type="GO" id="GO:0008235">
    <property type="term" value="F:metalloexopeptidase activity"/>
    <property type="evidence" value="ECO:0007669"/>
    <property type="project" value="InterPro"/>
</dbReference>
<feature type="transmembrane region" description="Helical" evidence="1">
    <location>
        <begin position="424"/>
        <end position="443"/>
    </location>
</feature>
<dbReference type="OrthoDB" id="233977at2"/>
<sequence>MSKKLITLFFAISLLLFGFSLQRFILTYKFSTTEVVKNINYLSSDVFKGRLAGTLNNEAASVYIKSQFEKADIKPLFKTYYENFNVTYPEKIEGSPHLSVLDKNGIIIKNFEYNKDFKEDTLSFKQNHLSFSKVSSTAVGNDFLKIKSGNNICVLYAPADNKLSFRSSFDESSKLALIVVVKKDVLKTIKEYLEKDDSIDCFIPYKESNANIHNVVGYIKGRDQTLPPVIISAHFDHMGNDLSGNIYSGALDNASGTSFIIEMAKYINSLGTPDRNIIFAGFNAEEFGFKGSSTFAKDYSPKLKGSKVFNFDMIGGRSSIPLSIMGSKNDNKNTPLVKEISNICTSSDISYSYIFQNSSDHTPFRNLGIDAVTFCDDDTSRIHTTSDKSAFIDKTSIQKCYTVASKEILTSAFTKNPLVLYDKLILIFSGIGTGVCIIYIISLKFTKKKLN</sequence>
<keyword evidence="1" id="KW-1133">Transmembrane helix</keyword>
<dbReference type="AlphaFoldDB" id="A0A1W1XNV0"/>
<keyword evidence="1" id="KW-0472">Membrane</keyword>
<dbReference type="GO" id="GO:0006508">
    <property type="term" value="P:proteolysis"/>
    <property type="evidence" value="ECO:0007669"/>
    <property type="project" value="InterPro"/>
</dbReference>
<proteinExistence type="predicted"/>
<evidence type="ECO:0000313" key="3">
    <source>
        <dbReference type="EMBL" id="SMC25547.1"/>
    </source>
</evidence>
<dbReference type="RefSeq" id="WP_084116302.1">
    <property type="nucleotide sequence ID" value="NZ_FWXH01000009.1"/>
</dbReference>
<dbReference type="Gene3D" id="3.40.630.10">
    <property type="entry name" value="Zn peptidases"/>
    <property type="match status" value="1"/>
</dbReference>
<evidence type="ECO:0000256" key="1">
    <source>
        <dbReference type="SAM" id="Phobius"/>
    </source>
</evidence>
<dbReference type="STRING" id="1121291.SAMN02745134_02478"/>
<keyword evidence="4" id="KW-1185">Reference proteome</keyword>
<dbReference type="PANTHER" id="PTHR12147">
    <property type="entry name" value="METALLOPEPTIDASE M28 FAMILY MEMBER"/>
    <property type="match status" value="1"/>
</dbReference>
<dbReference type="PANTHER" id="PTHR12147:SF26">
    <property type="entry name" value="PEPTIDASE M28 DOMAIN-CONTAINING PROTEIN"/>
    <property type="match status" value="1"/>
</dbReference>
<evidence type="ECO:0000313" key="4">
    <source>
        <dbReference type="Proteomes" id="UP000192468"/>
    </source>
</evidence>
<gene>
    <name evidence="3" type="ORF">SAMN02745134_02478</name>
</gene>
<dbReference type="Pfam" id="PF04389">
    <property type="entry name" value="Peptidase_M28"/>
    <property type="match status" value="1"/>
</dbReference>
<dbReference type="EMBL" id="FWXH01000009">
    <property type="protein sequence ID" value="SMC25547.1"/>
    <property type="molecule type" value="Genomic_DNA"/>
</dbReference>
<dbReference type="InterPro" id="IPR007484">
    <property type="entry name" value="Peptidase_M28"/>
</dbReference>
<protein>
    <submittedName>
        <fullName evidence="3">Peptidase family M28</fullName>
    </submittedName>
</protein>
<dbReference type="SUPFAM" id="SSF53187">
    <property type="entry name" value="Zn-dependent exopeptidases"/>
    <property type="match status" value="1"/>
</dbReference>
<name>A0A1W1XNV0_9CLOT</name>